<dbReference type="Proteomes" id="UP000294933">
    <property type="component" value="Unassembled WGS sequence"/>
</dbReference>
<evidence type="ECO:0000313" key="2">
    <source>
        <dbReference type="EMBL" id="TDL24534.1"/>
    </source>
</evidence>
<accession>A0A4Y7QAB7</accession>
<keyword evidence="1" id="KW-0732">Signal</keyword>
<evidence type="ECO:0000313" key="3">
    <source>
        <dbReference type="Proteomes" id="UP000294933"/>
    </source>
</evidence>
<gene>
    <name evidence="2" type="ORF">BD410DRAFT_93235</name>
</gene>
<proteinExistence type="predicted"/>
<dbReference type="VEuPathDB" id="FungiDB:BD410DRAFT_93235"/>
<protein>
    <submittedName>
        <fullName evidence="2">Uncharacterized protein</fullName>
    </submittedName>
</protein>
<dbReference type="EMBL" id="ML170166">
    <property type="protein sequence ID" value="TDL24534.1"/>
    <property type="molecule type" value="Genomic_DNA"/>
</dbReference>
<dbReference type="STRING" id="50990.A0A4Y7QAB7"/>
<evidence type="ECO:0000256" key="1">
    <source>
        <dbReference type="SAM" id="SignalP"/>
    </source>
</evidence>
<feature type="chain" id="PRO_5021343125" evidence="1">
    <location>
        <begin position="21"/>
        <end position="134"/>
    </location>
</feature>
<reference evidence="2 3" key="1">
    <citation type="submission" date="2018-06" db="EMBL/GenBank/DDBJ databases">
        <title>A transcriptomic atlas of mushroom development highlights an independent origin of complex multicellularity.</title>
        <authorList>
            <consortium name="DOE Joint Genome Institute"/>
            <person name="Krizsan K."/>
            <person name="Almasi E."/>
            <person name="Merenyi Z."/>
            <person name="Sahu N."/>
            <person name="Viragh M."/>
            <person name="Koszo T."/>
            <person name="Mondo S."/>
            <person name="Kiss B."/>
            <person name="Balint B."/>
            <person name="Kues U."/>
            <person name="Barry K."/>
            <person name="Hegedus J.C."/>
            <person name="Henrissat B."/>
            <person name="Johnson J."/>
            <person name="Lipzen A."/>
            <person name="Ohm R."/>
            <person name="Nagy I."/>
            <person name="Pangilinan J."/>
            <person name="Yan J."/>
            <person name="Xiong Y."/>
            <person name="Grigoriev I.V."/>
            <person name="Hibbett D.S."/>
            <person name="Nagy L.G."/>
        </authorList>
    </citation>
    <scope>NUCLEOTIDE SEQUENCE [LARGE SCALE GENOMIC DNA]</scope>
    <source>
        <strain evidence="2 3">SZMC22713</strain>
    </source>
</reference>
<sequence>MVARIALFASVAAVVGFASAQLQVLSPVANSVNNVVWNCQQSQVQNFTILVANSDVKVLSGAEAIFAIEQNFDCSKALTVQQAAFVPATGYTVILANPLNSTDVYATSQPFEVKAQGCCRPRSRIVNIFERSLL</sequence>
<organism evidence="2 3">
    <name type="scientific">Rickenella mellea</name>
    <dbReference type="NCBI Taxonomy" id="50990"/>
    <lineage>
        <taxon>Eukaryota</taxon>
        <taxon>Fungi</taxon>
        <taxon>Dikarya</taxon>
        <taxon>Basidiomycota</taxon>
        <taxon>Agaricomycotina</taxon>
        <taxon>Agaricomycetes</taxon>
        <taxon>Hymenochaetales</taxon>
        <taxon>Rickenellaceae</taxon>
        <taxon>Rickenella</taxon>
    </lineage>
</organism>
<feature type="signal peptide" evidence="1">
    <location>
        <begin position="1"/>
        <end position="20"/>
    </location>
</feature>
<name>A0A4Y7QAB7_9AGAM</name>
<dbReference type="OrthoDB" id="2576580at2759"/>
<dbReference type="AlphaFoldDB" id="A0A4Y7QAB7"/>
<keyword evidence="3" id="KW-1185">Reference proteome</keyword>